<feature type="transmembrane region" description="Helical" evidence="2">
    <location>
        <begin position="53"/>
        <end position="71"/>
    </location>
</feature>
<keyword evidence="1" id="KW-0175">Coiled coil</keyword>
<sequence>MDDTQPGTTPNRQWTLEELALLNAERERLENEIKQLQHQITGHKLLHRASFKAFMVLAGLIGILLCLHYVVEYYSRTRSDASIGSGPSQRTPPWQKLQAARVAKRQMIRYTPLVILLVVMVRVWHEAVALTIGYTWLVLRSMHLISGPLLGSIYSGNVADHDWAVLGELVFAAVGVFAVVNPDGWKLRWTD</sequence>
<keyword evidence="2" id="KW-0472">Membrane</keyword>
<organism evidence="3 4">
    <name type="scientific">Elsinoe ampelina</name>
    <dbReference type="NCBI Taxonomy" id="302913"/>
    <lineage>
        <taxon>Eukaryota</taxon>
        <taxon>Fungi</taxon>
        <taxon>Dikarya</taxon>
        <taxon>Ascomycota</taxon>
        <taxon>Pezizomycotina</taxon>
        <taxon>Dothideomycetes</taxon>
        <taxon>Dothideomycetidae</taxon>
        <taxon>Myriangiales</taxon>
        <taxon>Elsinoaceae</taxon>
        <taxon>Elsinoe</taxon>
    </lineage>
</organism>
<name>A0A6A6FZC4_9PEZI</name>
<keyword evidence="2" id="KW-0812">Transmembrane</keyword>
<dbReference type="AlphaFoldDB" id="A0A6A6FZC4"/>
<proteinExistence type="predicted"/>
<feature type="coiled-coil region" evidence="1">
    <location>
        <begin position="12"/>
        <end position="46"/>
    </location>
</feature>
<feature type="transmembrane region" description="Helical" evidence="2">
    <location>
        <begin position="163"/>
        <end position="180"/>
    </location>
</feature>
<feature type="transmembrane region" description="Helical" evidence="2">
    <location>
        <begin position="113"/>
        <end position="139"/>
    </location>
</feature>
<evidence type="ECO:0000256" key="1">
    <source>
        <dbReference type="SAM" id="Coils"/>
    </source>
</evidence>
<evidence type="ECO:0000313" key="4">
    <source>
        <dbReference type="Proteomes" id="UP000799538"/>
    </source>
</evidence>
<evidence type="ECO:0000313" key="3">
    <source>
        <dbReference type="EMBL" id="KAF2218733.1"/>
    </source>
</evidence>
<reference evidence="4" key="1">
    <citation type="journal article" date="2020" name="Stud. Mycol.">
        <title>101 Dothideomycetes genomes: A test case for predicting lifestyles and emergence of pathogens.</title>
        <authorList>
            <person name="Haridas S."/>
            <person name="Albert R."/>
            <person name="Binder M."/>
            <person name="Bloem J."/>
            <person name="LaButti K."/>
            <person name="Salamov A."/>
            <person name="Andreopoulos B."/>
            <person name="Baker S."/>
            <person name="Barry K."/>
            <person name="Bills G."/>
            <person name="Bluhm B."/>
            <person name="Cannon C."/>
            <person name="Castanera R."/>
            <person name="Culley D."/>
            <person name="Daum C."/>
            <person name="Ezra D."/>
            <person name="Gonzalez J."/>
            <person name="Henrissat B."/>
            <person name="Kuo A."/>
            <person name="Liang C."/>
            <person name="Lipzen A."/>
            <person name="Lutzoni F."/>
            <person name="Magnuson J."/>
            <person name="Mondo S."/>
            <person name="Nolan M."/>
            <person name="Ohm R."/>
            <person name="Pangilinan J."/>
            <person name="Park H.-J."/>
            <person name="Ramirez L."/>
            <person name="Alfaro M."/>
            <person name="Sun H."/>
            <person name="Tritt A."/>
            <person name="Yoshinaga Y."/>
            <person name="Zwiers L.-H."/>
            <person name="Turgeon B."/>
            <person name="Goodwin S."/>
            <person name="Spatafora J."/>
            <person name="Crous P."/>
            <person name="Grigoriev I."/>
        </authorList>
    </citation>
    <scope>NUCLEOTIDE SEQUENCE [LARGE SCALE GENOMIC DNA]</scope>
    <source>
        <strain evidence="4">CECT 20119</strain>
    </source>
</reference>
<dbReference type="EMBL" id="ML992530">
    <property type="protein sequence ID" value="KAF2218733.1"/>
    <property type="molecule type" value="Genomic_DNA"/>
</dbReference>
<dbReference type="Proteomes" id="UP000799538">
    <property type="component" value="Unassembled WGS sequence"/>
</dbReference>
<dbReference type="OrthoDB" id="10364749at2759"/>
<keyword evidence="4" id="KW-1185">Reference proteome</keyword>
<keyword evidence="2" id="KW-1133">Transmembrane helix</keyword>
<gene>
    <name evidence="3" type="ORF">BDZ85DRAFT_77586</name>
</gene>
<accession>A0A6A6FZC4</accession>
<evidence type="ECO:0000256" key="2">
    <source>
        <dbReference type="SAM" id="Phobius"/>
    </source>
</evidence>
<protein>
    <submittedName>
        <fullName evidence="3">Uncharacterized protein</fullName>
    </submittedName>
</protein>